<reference evidence="2 3" key="1">
    <citation type="journal article" date="2016" name="Sci. Rep.">
        <title>Draft genome sequencing and secretome analysis of fungal phytopathogen Ascochyta rabiei provides insight into the necrotrophic effector repertoire.</title>
        <authorList>
            <person name="Verma S."/>
            <person name="Gazara R.K."/>
            <person name="Nizam S."/>
            <person name="Parween S."/>
            <person name="Chattopadhyay D."/>
            <person name="Verma P.K."/>
        </authorList>
    </citation>
    <scope>NUCLEOTIDE SEQUENCE [LARGE SCALE GENOMIC DNA]</scope>
    <source>
        <strain evidence="2 3">ArDII</strain>
    </source>
</reference>
<evidence type="ECO:0000259" key="1">
    <source>
        <dbReference type="Pfam" id="PF06985"/>
    </source>
</evidence>
<protein>
    <recommendedName>
        <fullName evidence="1">Heterokaryon incompatibility domain-containing protein</fullName>
    </recommendedName>
</protein>
<proteinExistence type="predicted"/>
<comment type="caution">
    <text evidence="2">The sequence shown here is derived from an EMBL/GenBank/DDBJ whole genome shotgun (WGS) entry which is preliminary data.</text>
</comment>
<dbReference type="AlphaFoldDB" id="A0A162YPJ2"/>
<dbReference type="PANTHER" id="PTHR24148">
    <property type="entry name" value="ANKYRIN REPEAT DOMAIN-CONTAINING PROTEIN 39 HOMOLOG-RELATED"/>
    <property type="match status" value="1"/>
</dbReference>
<dbReference type="EMBL" id="JYNV01000285">
    <property type="protein sequence ID" value="KZM20151.1"/>
    <property type="molecule type" value="Genomic_DNA"/>
</dbReference>
<dbReference type="InterPro" id="IPR052895">
    <property type="entry name" value="HetReg/Transcr_Mod"/>
</dbReference>
<dbReference type="InterPro" id="IPR010730">
    <property type="entry name" value="HET"/>
</dbReference>
<sequence length="607" mass="69571">MPESNAERYKHSPLQGHSSIRMLTLWPGDFGTPLRGQISELQQPLNVPYEALSYTWGDFASTETIQICESADFEHIHQVVPITRNLYGALQRLRTDVPRRLWIDAICIDQDNLEEKGHQVARMDQLYREAGSVIVWLGEDQSYPRTRALLMQDSKNRWPLTLPEVDLGELVTIPWFSRVWAVQEYVLPQHASYQLGPLSVSANHLETVVKRIGTYMDGDKRLHDQWKSICLLFEYRELVQKRGWNEADPRLTLVRTFLDLTRQRLCKDSRDRIYSVLGIYGDVEFVPDYTLPPQRVYKDFVSKTLEAGDFSILHECCIGITNADEQSYVPFFGQSRSQTKYIPFADPLGATYSAGLHQQPRVNVDQGKYISIQGFHIDTVQQKLDLSEDCDINLDSAGLVINSPSPNSELEELPLHGTWGAIYQTIMNHLITDTDETLRWRKDYEENRLSPQFAKAPYPHNSLFEVLVRAIRTDLNADYDWVSTKGQIRTDAHLHRSRRKILAERSLFWTDKGYIGLGTCHLQAGDEVVVFSGDTTPFLLRKEAHNNGPDVVYSIVSDCYACGWMYGPFPDKTVARDPSLRRSITKKLKGHKMESRPALESRTFVIG</sequence>
<organism evidence="2 3">
    <name type="scientific">Didymella rabiei</name>
    <name type="common">Chickpea ascochyta blight fungus</name>
    <name type="synonym">Mycosphaerella rabiei</name>
    <dbReference type="NCBI Taxonomy" id="5454"/>
    <lineage>
        <taxon>Eukaryota</taxon>
        <taxon>Fungi</taxon>
        <taxon>Dikarya</taxon>
        <taxon>Ascomycota</taxon>
        <taxon>Pezizomycotina</taxon>
        <taxon>Dothideomycetes</taxon>
        <taxon>Pleosporomycetidae</taxon>
        <taxon>Pleosporales</taxon>
        <taxon>Pleosporineae</taxon>
        <taxon>Didymellaceae</taxon>
        <taxon>Ascochyta</taxon>
    </lineage>
</organism>
<dbReference type="Pfam" id="PF26639">
    <property type="entry name" value="Het-6_barrel"/>
    <property type="match status" value="1"/>
</dbReference>
<dbReference type="STRING" id="5454.A0A162YPJ2"/>
<evidence type="ECO:0000313" key="2">
    <source>
        <dbReference type="EMBL" id="KZM20151.1"/>
    </source>
</evidence>
<evidence type="ECO:0000313" key="3">
    <source>
        <dbReference type="Proteomes" id="UP000076837"/>
    </source>
</evidence>
<accession>A0A162YPJ2</accession>
<keyword evidence="3" id="KW-1185">Reference proteome</keyword>
<dbReference type="Pfam" id="PF06985">
    <property type="entry name" value="HET"/>
    <property type="match status" value="1"/>
</dbReference>
<dbReference type="Proteomes" id="UP000076837">
    <property type="component" value="Unassembled WGS sequence"/>
</dbReference>
<dbReference type="PANTHER" id="PTHR24148:SF64">
    <property type="entry name" value="HETEROKARYON INCOMPATIBILITY DOMAIN-CONTAINING PROTEIN"/>
    <property type="match status" value="1"/>
</dbReference>
<name>A0A162YPJ2_DIDRA</name>
<gene>
    <name evidence="2" type="ORF">ST47_g8721</name>
</gene>
<feature type="domain" description="Heterokaryon incompatibility" evidence="1">
    <location>
        <begin position="49"/>
        <end position="184"/>
    </location>
</feature>